<gene>
    <name evidence="1" type="primary">UBP1_1</name>
    <name evidence="1" type="ORF">H4S07_004799</name>
</gene>
<dbReference type="Proteomes" id="UP001140096">
    <property type="component" value="Unassembled WGS sequence"/>
</dbReference>
<dbReference type="EC" id="3.4.19.12" evidence="1"/>
<comment type="caution">
    <text evidence="1">The sequence shown here is derived from an EMBL/GenBank/DDBJ whole genome shotgun (WGS) entry which is preliminary data.</text>
</comment>
<keyword evidence="2" id="KW-1185">Reference proteome</keyword>
<keyword evidence="1" id="KW-0378">Hydrolase</keyword>
<dbReference type="EMBL" id="JANBUP010002080">
    <property type="protein sequence ID" value="KAJ2801980.1"/>
    <property type="molecule type" value="Genomic_DNA"/>
</dbReference>
<name>A0ACC1L6Q6_9FUNG</name>
<feature type="non-terminal residue" evidence="1">
    <location>
        <position position="270"/>
    </location>
</feature>
<evidence type="ECO:0000313" key="2">
    <source>
        <dbReference type="Proteomes" id="UP001140096"/>
    </source>
</evidence>
<organism evidence="1 2">
    <name type="scientific">Coemansia furcata</name>
    <dbReference type="NCBI Taxonomy" id="417177"/>
    <lineage>
        <taxon>Eukaryota</taxon>
        <taxon>Fungi</taxon>
        <taxon>Fungi incertae sedis</taxon>
        <taxon>Zoopagomycota</taxon>
        <taxon>Kickxellomycotina</taxon>
        <taxon>Kickxellomycetes</taxon>
        <taxon>Kickxellales</taxon>
        <taxon>Kickxellaceae</taxon>
        <taxon>Coemansia</taxon>
    </lineage>
</organism>
<sequence>MQWYHVLGIYVAIVLGLIVLVVVQARHARRPLVHRRRPEAKHSIVYRIWRWLWFVVRCGRRRKKRTKPTTDRQEERRALRQQLREEAQEWVLEWVERIVELGEDLLDADFGEDEDDDDPGSGDEGSDAEGGEGGSSGDERQVVYGLVNTGNSCFFNSVLQALASAEYLQNYLSSVLERMDELNDTQDSNSTLVSMPLTEALWETLTDLNAVVSRDLAFQPFAVLAALGSSRLNDREQQDAQEAFQLISTALTEERQVFSGQQTPSLLSAD</sequence>
<evidence type="ECO:0000313" key="1">
    <source>
        <dbReference type="EMBL" id="KAJ2801980.1"/>
    </source>
</evidence>
<accession>A0ACC1L6Q6</accession>
<reference evidence="1" key="1">
    <citation type="submission" date="2022-07" db="EMBL/GenBank/DDBJ databases">
        <title>Phylogenomic reconstructions and comparative analyses of Kickxellomycotina fungi.</title>
        <authorList>
            <person name="Reynolds N.K."/>
            <person name="Stajich J.E."/>
            <person name="Barry K."/>
            <person name="Grigoriev I.V."/>
            <person name="Crous P."/>
            <person name="Smith M.E."/>
        </authorList>
    </citation>
    <scope>NUCLEOTIDE SEQUENCE</scope>
    <source>
        <strain evidence="1">CBS 102833</strain>
    </source>
</reference>
<protein>
    <submittedName>
        <fullName evidence="1">Ubiquitin-specific protease ubp1</fullName>
        <ecNumber evidence="1">3.4.19.12</ecNumber>
    </submittedName>
</protein>
<keyword evidence="1" id="KW-0645">Protease</keyword>
<proteinExistence type="predicted"/>